<evidence type="ECO:0000256" key="2">
    <source>
        <dbReference type="SAM" id="MobiDB-lite"/>
    </source>
</evidence>
<accession>A0A8T0I2U0</accession>
<dbReference type="EMBL" id="CM026425">
    <property type="protein sequence ID" value="KAG0577259.1"/>
    <property type="molecule type" value="Genomic_DNA"/>
</dbReference>
<dbReference type="AlphaFoldDB" id="A0A8T0I2U0"/>
<evidence type="ECO:0000256" key="1">
    <source>
        <dbReference type="SAM" id="Coils"/>
    </source>
</evidence>
<feature type="region of interest" description="Disordered" evidence="2">
    <location>
        <begin position="262"/>
        <end position="294"/>
    </location>
</feature>
<dbReference type="Pfam" id="PF24994">
    <property type="entry name" value="GIL1_IRKI_C"/>
    <property type="match status" value="1"/>
</dbReference>
<gene>
    <name evidence="4" type="ORF">KC19_5G142800</name>
</gene>
<dbReference type="Proteomes" id="UP000822688">
    <property type="component" value="Chromosome 5"/>
</dbReference>
<keyword evidence="1" id="KW-0175">Coiled coil</keyword>
<dbReference type="InterPro" id="IPR056813">
    <property type="entry name" value="GIL1_IRKI_C"/>
</dbReference>
<keyword evidence="5" id="KW-1185">Reference proteome</keyword>
<comment type="caution">
    <text evidence="4">The sequence shown here is derived from an EMBL/GenBank/DDBJ whole genome shotgun (WGS) entry which is preliminary data.</text>
</comment>
<evidence type="ECO:0000313" key="5">
    <source>
        <dbReference type="Proteomes" id="UP000822688"/>
    </source>
</evidence>
<feature type="region of interest" description="Disordered" evidence="2">
    <location>
        <begin position="166"/>
        <end position="188"/>
    </location>
</feature>
<proteinExistence type="predicted"/>
<feature type="region of interest" description="Disordered" evidence="2">
    <location>
        <begin position="381"/>
        <end position="402"/>
    </location>
</feature>
<evidence type="ECO:0000259" key="3">
    <source>
        <dbReference type="Pfam" id="PF24994"/>
    </source>
</evidence>
<organism evidence="4 5">
    <name type="scientific">Ceratodon purpureus</name>
    <name type="common">Fire moss</name>
    <name type="synonym">Dicranum purpureum</name>
    <dbReference type="NCBI Taxonomy" id="3225"/>
    <lineage>
        <taxon>Eukaryota</taxon>
        <taxon>Viridiplantae</taxon>
        <taxon>Streptophyta</taxon>
        <taxon>Embryophyta</taxon>
        <taxon>Bryophyta</taxon>
        <taxon>Bryophytina</taxon>
        <taxon>Bryopsida</taxon>
        <taxon>Dicranidae</taxon>
        <taxon>Pseudoditrichales</taxon>
        <taxon>Ditrichaceae</taxon>
        <taxon>Ceratodon</taxon>
    </lineage>
</organism>
<dbReference type="PANTHER" id="PTHR31029:SF4">
    <property type="entry name" value="CYCLIN-DEPENDENT KINASE-LIKE PROTEIN"/>
    <property type="match status" value="1"/>
</dbReference>
<name>A0A8T0I2U0_CERPU</name>
<protein>
    <recommendedName>
        <fullName evidence="3">GIL1/IRKI C-terminal domain-containing protein</fullName>
    </recommendedName>
</protein>
<feature type="domain" description="GIL1/IRKI C-terminal" evidence="3">
    <location>
        <begin position="603"/>
        <end position="652"/>
    </location>
</feature>
<feature type="region of interest" description="Disordered" evidence="2">
    <location>
        <begin position="1"/>
        <end position="22"/>
    </location>
</feature>
<evidence type="ECO:0000313" key="4">
    <source>
        <dbReference type="EMBL" id="KAG0577259.1"/>
    </source>
</evidence>
<feature type="coiled-coil region" evidence="1">
    <location>
        <begin position="327"/>
        <end position="379"/>
    </location>
</feature>
<feature type="compositionally biased region" description="Polar residues" evidence="2">
    <location>
        <begin position="283"/>
        <end position="294"/>
    </location>
</feature>
<reference evidence="4" key="1">
    <citation type="submission" date="2020-06" db="EMBL/GenBank/DDBJ databases">
        <title>WGS assembly of Ceratodon purpureus strain R40.</title>
        <authorList>
            <person name="Carey S.B."/>
            <person name="Jenkins J."/>
            <person name="Shu S."/>
            <person name="Lovell J.T."/>
            <person name="Sreedasyam A."/>
            <person name="Maumus F."/>
            <person name="Tiley G.P."/>
            <person name="Fernandez-Pozo N."/>
            <person name="Barry K."/>
            <person name="Chen C."/>
            <person name="Wang M."/>
            <person name="Lipzen A."/>
            <person name="Daum C."/>
            <person name="Saski C.A."/>
            <person name="Payton A.C."/>
            <person name="Mcbreen J.C."/>
            <person name="Conrad R.E."/>
            <person name="Kollar L.M."/>
            <person name="Olsson S."/>
            <person name="Huttunen S."/>
            <person name="Landis J.B."/>
            <person name="Wickett N.J."/>
            <person name="Johnson M.G."/>
            <person name="Rensing S.A."/>
            <person name="Grimwood J."/>
            <person name="Schmutz J."/>
            <person name="Mcdaniel S.F."/>
        </authorList>
    </citation>
    <scope>NUCLEOTIDE SEQUENCE</scope>
    <source>
        <strain evidence="4">R40</strain>
    </source>
</reference>
<sequence length="656" mass="72938">MGEVVRGTMDAEGDAEWANEPMKPTWEQVVAMQKESAALRAQAAAVLPALPAGVTPRSRRAPSRNEYPLFIPSYRDPPLLSGSQQMFLSESLQGQNLGNPAGEDSFRGRLLERRQTFGGDFRTEIVPADSGNSANKPQPFSAISRHVHSHRSHSLNMGLSPEISQLTGHTPKSTVSGISDATNAPITPASHSRNMFIQEDAVRKQTLNPGESSRGPVVRQVRDIGHRGRGNHTEAASPTDASLWKGCSGGLSMVASFAEGTPAAGSGMDASPLPQVSRRAEAQQPTEKPRPQQQAGLFGFLPWGKKTSNVGQAASDRKQTNWEKDSSKDLEKLIKNLQSQLEQADKQRLTEVRELQLMLKDMQEKFEQLHAHCRNLERQMSKQARHTTPNAQEYHVDEDDSSSLESGSVRAVWQRSIPHPSITPDLFITTYDAAVANLRRLSRAICVHIREMGESASQVITAVLENHSIARGRLRKAQKILYFESFLNQIMFENFENVNFEPSGGAPVLDPEALQQLSFQSFQELESVSWLDIEQSLDEEQGVIVSHSFHQFFLVRMDIVLHQLGDVGETTMPPTVISAFFDAIKAVWLLHHLAFSFRPAATILRVSQGAKFEGEYMDQVHESDRESRAKSVFLMINPGFLIDDWVVKCRVYCSRK</sequence>
<feature type="region of interest" description="Disordered" evidence="2">
    <location>
        <begin position="206"/>
        <end position="242"/>
    </location>
</feature>
<dbReference type="InterPro" id="IPR042316">
    <property type="entry name" value="IRKI-like"/>
</dbReference>
<dbReference type="PANTHER" id="PTHR31029">
    <property type="entry name" value="CYCLIN-DEPENDENT KINASE-LIKE PROTEIN"/>
    <property type="match status" value="1"/>
</dbReference>